<organism evidence="2 3">
    <name type="scientific">Fulvivirga kasyanovii</name>
    <dbReference type="NCBI Taxonomy" id="396812"/>
    <lineage>
        <taxon>Bacteria</taxon>
        <taxon>Pseudomonadati</taxon>
        <taxon>Bacteroidota</taxon>
        <taxon>Cytophagia</taxon>
        <taxon>Cytophagales</taxon>
        <taxon>Fulvivirgaceae</taxon>
        <taxon>Fulvivirga</taxon>
    </lineage>
</organism>
<keyword evidence="1" id="KW-0145">Chemotaxis</keyword>
<sequence length="190" mass="21268">MMVRNEKMIIQEIFERGYQHAAKSFSSLTGLEIKSGGLNIELGSNTEHLPDEMPVEKTFTLLSTKLFGDAKGESILILNERERRLISAQNLSISGTSVSIGETSFLLELANIVSASVTTEVSDELDLNIYGGVPSLLEINDGNRLRNYLHRDQLTLFIKGYFDIEGYKEVKPAFVFRMSEEILEMAGRTN</sequence>
<evidence type="ECO:0000313" key="3">
    <source>
        <dbReference type="Proteomes" id="UP000798808"/>
    </source>
</evidence>
<comment type="caution">
    <text evidence="2">The sequence shown here is derived from an EMBL/GenBank/DDBJ whole genome shotgun (WGS) entry which is preliminary data.</text>
</comment>
<keyword evidence="3" id="KW-1185">Reference proteome</keyword>
<evidence type="ECO:0000256" key="1">
    <source>
        <dbReference type="ARBA" id="ARBA00022500"/>
    </source>
</evidence>
<reference evidence="2 3" key="1">
    <citation type="submission" date="2019-02" db="EMBL/GenBank/DDBJ databases">
        <authorList>
            <person name="Goldberg S.R."/>
            <person name="Haltli B.A."/>
            <person name="Correa H."/>
            <person name="Russell K.G."/>
        </authorList>
    </citation>
    <scope>NUCLEOTIDE SEQUENCE [LARGE SCALE GENOMIC DNA]</scope>
    <source>
        <strain evidence="2 3">JCM 16186</strain>
    </source>
</reference>
<proteinExistence type="predicted"/>
<dbReference type="RefSeq" id="WP_155176002.1">
    <property type="nucleotide sequence ID" value="NZ_BAAAFL010000003.1"/>
</dbReference>
<dbReference type="Gene3D" id="3.40.1550.10">
    <property type="entry name" value="CheC-like"/>
    <property type="match status" value="1"/>
</dbReference>
<dbReference type="SUPFAM" id="SSF103039">
    <property type="entry name" value="CheC-like"/>
    <property type="match status" value="1"/>
</dbReference>
<dbReference type="EMBL" id="SMLW01000664">
    <property type="protein sequence ID" value="MTI28461.1"/>
    <property type="molecule type" value="Genomic_DNA"/>
</dbReference>
<protein>
    <submittedName>
        <fullName evidence="2">Uncharacterized protein</fullName>
    </submittedName>
</protein>
<gene>
    <name evidence="2" type="ORF">E1163_26125</name>
</gene>
<dbReference type="Proteomes" id="UP000798808">
    <property type="component" value="Unassembled WGS sequence"/>
</dbReference>
<accession>A0ABW9RX59</accession>
<dbReference type="InterPro" id="IPR028976">
    <property type="entry name" value="CheC-like_sf"/>
</dbReference>
<name>A0ABW9RX59_9BACT</name>
<evidence type="ECO:0000313" key="2">
    <source>
        <dbReference type="EMBL" id="MTI28461.1"/>
    </source>
</evidence>